<evidence type="ECO:0000256" key="1">
    <source>
        <dbReference type="SAM" id="MobiDB-lite"/>
    </source>
</evidence>
<dbReference type="EMBL" id="JXYA01000079">
    <property type="protein sequence ID" value="KJZ05262.1"/>
    <property type="molecule type" value="Genomic_DNA"/>
</dbReference>
<feature type="region of interest" description="Disordered" evidence="1">
    <location>
        <begin position="234"/>
        <end position="255"/>
    </location>
</feature>
<dbReference type="PATRIC" id="fig|43658.5.peg.4881"/>
<sequence>MSDDNQGTQINDTHIMSTRHANKMKTLISEVEYKSDSLHSYLAKNKVRILNAFERLAAVFRKAKECRVAYDKIRSWHYDVNLLIARTQLDLLQQLRVEKQAGVKLDNSVVLNRPESYKITYEVSHPLGLSITQLIKEVDTEIDEIESLYMRGAIDDIEYTHACKQASVILSGVVDRINKVTARGKRGDISFSPRYYLTLLQDPNFKLLAHCGVPMAIAELILDDTQMAIVRTHHKRPRAGDDTQTASEALRENAE</sequence>
<keyword evidence="3" id="KW-1185">Reference proteome</keyword>
<dbReference type="OrthoDB" id="6402860at2"/>
<comment type="caution">
    <text evidence="2">The sequence shown here is derived from an EMBL/GenBank/DDBJ whole genome shotgun (WGS) entry which is preliminary data.</text>
</comment>
<gene>
    <name evidence="2" type="ORF">TW77_23090</name>
</gene>
<name>A0A0F4QF08_9GAMM</name>
<evidence type="ECO:0000313" key="3">
    <source>
        <dbReference type="Proteomes" id="UP000033452"/>
    </source>
</evidence>
<dbReference type="RefSeq" id="WP_046007322.1">
    <property type="nucleotide sequence ID" value="NZ_JXYA01000079.1"/>
</dbReference>
<dbReference type="AlphaFoldDB" id="A0A0F4QF08"/>
<reference evidence="2 3" key="1">
    <citation type="journal article" date="2015" name="BMC Genomics">
        <title>Genome mining reveals unlocked bioactive potential of marine Gram-negative bacteria.</title>
        <authorList>
            <person name="Machado H."/>
            <person name="Sonnenschein E.C."/>
            <person name="Melchiorsen J."/>
            <person name="Gram L."/>
        </authorList>
    </citation>
    <scope>NUCLEOTIDE SEQUENCE [LARGE SCALE GENOMIC DNA]</scope>
    <source>
        <strain evidence="2 3">S2471</strain>
    </source>
</reference>
<dbReference type="Proteomes" id="UP000033452">
    <property type="component" value="Unassembled WGS sequence"/>
</dbReference>
<proteinExistence type="predicted"/>
<evidence type="ECO:0000313" key="2">
    <source>
        <dbReference type="EMBL" id="KJZ05262.1"/>
    </source>
</evidence>
<organism evidence="2 3">
    <name type="scientific">Pseudoalteromonas rubra</name>
    <dbReference type="NCBI Taxonomy" id="43658"/>
    <lineage>
        <taxon>Bacteria</taxon>
        <taxon>Pseudomonadati</taxon>
        <taxon>Pseudomonadota</taxon>
        <taxon>Gammaproteobacteria</taxon>
        <taxon>Alteromonadales</taxon>
        <taxon>Pseudoalteromonadaceae</taxon>
        <taxon>Pseudoalteromonas</taxon>
    </lineage>
</organism>
<accession>A0A0F4QF08</accession>
<protein>
    <submittedName>
        <fullName evidence="2">Uncharacterized protein</fullName>
    </submittedName>
</protein>